<dbReference type="OrthoDB" id="16820at2759"/>
<dbReference type="Proteomes" id="UP000664203">
    <property type="component" value="Unassembled WGS sequence"/>
</dbReference>
<comment type="caution">
    <text evidence="2">The sequence shown here is derived from an EMBL/GenBank/DDBJ whole genome shotgun (WGS) entry which is preliminary data.</text>
</comment>
<dbReference type="PANTHER" id="PTHR47469:SF2">
    <property type="entry name" value="OS06G0597600 PROTEIN"/>
    <property type="match status" value="1"/>
</dbReference>
<accession>A0A8H3IY37</accession>
<dbReference type="SUPFAM" id="SSF54373">
    <property type="entry name" value="FAD-linked reductases, C-terminal domain"/>
    <property type="match status" value="1"/>
</dbReference>
<dbReference type="AlphaFoldDB" id="A0A8H3IY37"/>
<evidence type="ECO:0000313" key="3">
    <source>
        <dbReference type="Proteomes" id="UP000664203"/>
    </source>
</evidence>
<dbReference type="EMBL" id="CAJPDR010000352">
    <property type="protein sequence ID" value="CAF9933320.1"/>
    <property type="molecule type" value="Genomic_DNA"/>
</dbReference>
<feature type="domain" description="2,6-dihydroxypyridine 3-monooxygenase substrate binding" evidence="1">
    <location>
        <begin position="169"/>
        <end position="293"/>
    </location>
</feature>
<reference evidence="2" key="1">
    <citation type="submission" date="2021-03" db="EMBL/GenBank/DDBJ databases">
        <authorList>
            <person name="Tagirdzhanova G."/>
        </authorList>
    </citation>
    <scope>NUCLEOTIDE SEQUENCE</scope>
</reference>
<name>A0A8H3IY37_9LECA</name>
<organism evidence="2 3">
    <name type="scientific">Alectoria fallacina</name>
    <dbReference type="NCBI Taxonomy" id="1903189"/>
    <lineage>
        <taxon>Eukaryota</taxon>
        <taxon>Fungi</taxon>
        <taxon>Dikarya</taxon>
        <taxon>Ascomycota</taxon>
        <taxon>Pezizomycotina</taxon>
        <taxon>Lecanoromycetes</taxon>
        <taxon>OSLEUM clade</taxon>
        <taxon>Lecanoromycetidae</taxon>
        <taxon>Lecanorales</taxon>
        <taxon>Lecanorineae</taxon>
        <taxon>Parmeliaceae</taxon>
        <taxon>Alectoria</taxon>
    </lineage>
</organism>
<gene>
    <name evidence="2" type="ORF">ALECFALPRED_005558</name>
</gene>
<dbReference type="InterPro" id="IPR036188">
    <property type="entry name" value="FAD/NAD-bd_sf"/>
</dbReference>
<dbReference type="InterPro" id="IPR054707">
    <property type="entry name" value="DhpH_subs-bd"/>
</dbReference>
<dbReference type="Gene3D" id="3.30.9.60">
    <property type="match status" value="1"/>
</dbReference>
<proteinExistence type="predicted"/>
<protein>
    <recommendedName>
        <fullName evidence="1">2,6-dihydroxypyridine 3-monooxygenase substrate binding domain-containing protein</fullName>
    </recommendedName>
</protein>
<sequence length="400" mass="45419">MLKRLGHRVRILEKHVGSPKSQMAGIALGAHVKDFLERFDRLDQPFALKSECLQYIDSQARTKTFFVTPRAMTSWDAFFYRLRASFDGLRSSYYPEPPQSDAEDGTAAYDSGKQVTDLLLRDGRVAVEFDDLDTGESGKAEADLVLGADGPASVVHHKFLSASTVQRSYSGYVVWRGVIPEMDVSEGTRKCFQENVTYLLLQGEHAIVYLIPGENGSLRPGERLLNFAWYSNHSPSALTDIMTDQDGHEHNATVSIRDDVWKKQCLHGNEVFTAPYREVTSKIAHPFVQKITDYSSPRAAFLDGKVLLVGDALTLFRPHIAFSTNQAAFDCLQTERYLNGEIELSAWETEVLQFGHLHWLRSVWWGESYQRGRFYSLPAAFWYWLAVARHMFHGRWIGPQ</sequence>
<dbReference type="InterPro" id="IPR053212">
    <property type="entry name" value="DHP_3-monooxygenase"/>
</dbReference>
<dbReference type="Pfam" id="PF22607">
    <property type="entry name" value="FAD_binding-like"/>
    <property type="match status" value="1"/>
</dbReference>
<dbReference type="PANTHER" id="PTHR47469">
    <property type="entry name" value="MONOOXYGENASE-LIKE"/>
    <property type="match status" value="1"/>
</dbReference>
<evidence type="ECO:0000259" key="1">
    <source>
        <dbReference type="Pfam" id="PF22607"/>
    </source>
</evidence>
<keyword evidence="3" id="KW-1185">Reference proteome</keyword>
<dbReference type="SUPFAM" id="SSF51905">
    <property type="entry name" value="FAD/NAD(P)-binding domain"/>
    <property type="match status" value="1"/>
</dbReference>
<evidence type="ECO:0000313" key="2">
    <source>
        <dbReference type="EMBL" id="CAF9933320.1"/>
    </source>
</evidence>